<dbReference type="OrthoDB" id="274765at2759"/>
<dbReference type="HAMAP" id="MF_01367">
    <property type="entry name" value="Ribosomal_uL14"/>
    <property type="match status" value="1"/>
</dbReference>
<keyword evidence="2 4" id="KW-0689">Ribosomal protein</keyword>
<dbReference type="PANTHER" id="PTHR11761">
    <property type="entry name" value="50S/60S RIBOSOMAL PROTEIN L14/L23"/>
    <property type="match status" value="1"/>
</dbReference>
<dbReference type="GO" id="GO:0006412">
    <property type="term" value="P:translation"/>
    <property type="evidence" value="ECO:0007669"/>
    <property type="project" value="InterPro"/>
</dbReference>
<dbReference type="PANTHER" id="PTHR11761:SF3">
    <property type="entry name" value="LARGE RIBOSOMAL SUBUNIT PROTEIN UL14M"/>
    <property type="match status" value="1"/>
</dbReference>
<dbReference type="Pfam" id="PF00238">
    <property type="entry name" value="Ribosomal_L14"/>
    <property type="match status" value="1"/>
</dbReference>
<evidence type="ECO:0000256" key="3">
    <source>
        <dbReference type="ARBA" id="ARBA00023274"/>
    </source>
</evidence>
<dbReference type="Gene3D" id="2.40.150.20">
    <property type="entry name" value="Ribosomal protein L14"/>
    <property type="match status" value="1"/>
</dbReference>
<dbReference type="AlphaFoldDB" id="X6MAV4"/>
<accession>X6MAV4</accession>
<dbReference type="CDD" id="cd00337">
    <property type="entry name" value="Ribosomal_uL14"/>
    <property type="match status" value="1"/>
</dbReference>
<dbReference type="GO" id="GO:0005762">
    <property type="term" value="C:mitochondrial large ribosomal subunit"/>
    <property type="evidence" value="ECO:0007669"/>
    <property type="project" value="TreeGrafter"/>
</dbReference>
<dbReference type="SUPFAM" id="SSF50193">
    <property type="entry name" value="Ribosomal protein L14"/>
    <property type="match status" value="1"/>
</dbReference>
<gene>
    <name evidence="5" type="ORF">RFI_26596</name>
</gene>
<keyword evidence="3 4" id="KW-0687">Ribonucleoprotein</keyword>
<dbReference type="EMBL" id="ASPP01023136">
    <property type="protein sequence ID" value="ETO10781.1"/>
    <property type="molecule type" value="Genomic_DNA"/>
</dbReference>
<sequence length="139" mass="15588">MLRLKSKVGCFDNTGAKLLEVIAPVKQHALNNVYLGRAFIGFVKRASLGKSVQRKQIIKGLLICTRKKHRRPDGSFIQFNQNRAILLKKATKEQLASTKAAKRWATKTEPLGTAITSAIPLELRQKRLKKLVLHAGQVY</sequence>
<evidence type="ECO:0000313" key="6">
    <source>
        <dbReference type="Proteomes" id="UP000023152"/>
    </source>
</evidence>
<keyword evidence="6" id="KW-1185">Reference proteome</keyword>
<dbReference type="Proteomes" id="UP000023152">
    <property type="component" value="Unassembled WGS sequence"/>
</dbReference>
<evidence type="ECO:0000256" key="4">
    <source>
        <dbReference type="RuleBase" id="RU003949"/>
    </source>
</evidence>
<protein>
    <submittedName>
        <fullName evidence="5">50S ribosomal protein L14</fullName>
    </submittedName>
</protein>
<dbReference type="SMART" id="SM01374">
    <property type="entry name" value="Ribosomal_L14"/>
    <property type="match status" value="1"/>
</dbReference>
<name>X6MAV4_RETFI</name>
<comment type="similarity">
    <text evidence="1 4">Belongs to the universal ribosomal protein uL14 family.</text>
</comment>
<proteinExistence type="inferred from homology"/>
<dbReference type="GO" id="GO:0003735">
    <property type="term" value="F:structural constituent of ribosome"/>
    <property type="evidence" value="ECO:0007669"/>
    <property type="project" value="InterPro"/>
</dbReference>
<evidence type="ECO:0000313" key="5">
    <source>
        <dbReference type="EMBL" id="ETO10781.1"/>
    </source>
</evidence>
<evidence type="ECO:0000256" key="2">
    <source>
        <dbReference type="ARBA" id="ARBA00022980"/>
    </source>
</evidence>
<organism evidence="5 6">
    <name type="scientific">Reticulomyxa filosa</name>
    <dbReference type="NCBI Taxonomy" id="46433"/>
    <lineage>
        <taxon>Eukaryota</taxon>
        <taxon>Sar</taxon>
        <taxon>Rhizaria</taxon>
        <taxon>Retaria</taxon>
        <taxon>Foraminifera</taxon>
        <taxon>Monothalamids</taxon>
        <taxon>Reticulomyxidae</taxon>
        <taxon>Reticulomyxa</taxon>
    </lineage>
</organism>
<evidence type="ECO:0000256" key="1">
    <source>
        <dbReference type="ARBA" id="ARBA00010745"/>
    </source>
</evidence>
<comment type="caution">
    <text evidence="5">The sequence shown here is derived from an EMBL/GenBank/DDBJ whole genome shotgun (WGS) entry which is preliminary data.</text>
</comment>
<dbReference type="InterPro" id="IPR036853">
    <property type="entry name" value="Ribosomal_uL14_sf"/>
</dbReference>
<dbReference type="InterPro" id="IPR000218">
    <property type="entry name" value="Ribosomal_uL14"/>
</dbReference>
<dbReference type="GO" id="GO:0070180">
    <property type="term" value="F:large ribosomal subunit rRNA binding"/>
    <property type="evidence" value="ECO:0007669"/>
    <property type="project" value="TreeGrafter"/>
</dbReference>
<reference evidence="5 6" key="1">
    <citation type="journal article" date="2013" name="Curr. Biol.">
        <title>The Genome of the Foraminiferan Reticulomyxa filosa.</title>
        <authorList>
            <person name="Glockner G."/>
            <person name="Hulsmann N."/>
            <person name="Schleicher M."/>
            <person name="Noegel A.A."/>
            <person name="Eichinger L."/>
            <person name="Gallinger C."/>
            <person name="Pawlowski J."/>
            <person name="Sierra R."/>
            <person name="Euteneuer U."/>
            <person name="Pillet L."/>
            <person name="Moustafa A."/>
            <person name="Platzer M."/>
            <person name="Groth M."/>
            <person name="Szafranski K."/>
            <person name="Schliwa M."/>
        </authorList>
    </citation>
    <scope>NUCLEOTIDE SEQUENCE [LARGE SCALE GENOMIC DNA]</scope>
</reference>